<keyword evidence="1" id="KW-0812">Transmembrane</keyword>
<feature type="transmembrane region" description="Helical" evidence="1">
    <location>
        <begin position="12"/>
        <end position="29"/>
    </location>
</feature>
<keyword evidence="1" id="KW-1133">Transmembrane helix</keyword>
<gene>
    <name evidence="2" type="ORF">CTLFYP3_01567</name>
</gene>
<protein>
    <submittedName>
        <fullName evidence="2">Uncharacterized protein</fullName>
    </submittedName>
</protein>
<name>A0A6N3CEH1_9CLOT</name>
<evidence type="ECO:0000256" key="1">
    <source>
        <dbReference type="SAM" id="Phobius"/>
    </source>
</evidence>
<organism evidence="2">
    <name type="scientific">Clostridium tertium</name>
    <dbReference type="NCBI Taxonomy" id="1559"/>
    <lineage>
        <taxon>Bacteria</taxon>
        <taxon>Bacillati</taxon>
        <taxon>Bacillota</taxon>
        <taxon>Clostridia</taxon>
        <taxon>Eubacteriales</taxon>
        <taxon>Clostridiaceae</taxon>
        <taxon>Clostridium</taxon>
    </lineage>
</organism>
<proteinExistence type="predicted"/>
<keyword evidence="1" id="KW-0472">Membrane</keyword>
<feature type="transmembrane region" description="Helical" evidence="1">
    <location>
        <begin position="41"/>
        <end position="59"/>
    </location>
</feature>
<reference evidence="2" key="1">
    <citation type="submission" date="2019-11" db="EMBL/GenBank/DDBJ databases">
        <authorList>
            <person name="Feng L."/>
        </authorList>
    </citation>
    <scope>NUCLEOTIDE SEQUENCE</scope>
    <source>
        <strain evidence="2">CTertiumLFYP3</strain>
    </source>
</reference>
<evidence type="ECO:0000313" key="2">
    <source>
        <dbReference type="EMBL" id="VYU13734.1"/>
    </source>
</evidence>
<accession>A0A6N3CEH1</accession>
<dbReference type="EMBL" id="CACRTO010000017">
    <property type="protein sequence ID" value="VYU13734.1"/>
    <property type="molecule type" value="Genomic_DNA"/>
</dbReference>
<sequence>MMHREVVAKKRIPVIATILFTITVILYLAEAVERSKFNEHIIGYAFNGVLVIIALLLIAKEIRSCFVSYKYAVIADKIIINSISSKEEKNLESIKMSDVLYIGGKSSLPKKYLYSVKTKKYLCNRIGAKSYYCICKNGNEIEKIKFQPSEKFINKIIRCGGLKCNLK</sequence>
<dbReference type="AlphaFoldDB" id="A0A6N3CEH1"/>
<dbReference type="RefSeq" id="WP_156626065.1">
    <property type="nucleotide sequence ID" value="NZ_CACRTO010000017.1"/>
</dbReference>